<dbReference type="GO" id="GO:0016020">
    <property type="term" value="C:membrane"/>
    <property type="evidence" value="ECO:0007669"/>
    <property type="project" value="TreeGrafter"/>
</dbReference>
<reference evidence="5" key="1">
    <citation type="submission" date="2018-06" db="EMBL/GenBank/DDBJ databases">
        <authorList>
            <person name="Zhirakovskaya E."/>
        </authorList>
    </citation>
    <scope>NUCLEOTIDE SEQUENCE</scope>
</reference>
<keyword evidence="2" id="KW-0067">ATP-binding</keyword>
<dbReference type="AlphaFoldDB" id="A0A3B0ZBI9"/>
<protein>
    <submittedName>
        <fullName evidence="5">Long-chain-fatty-acid--CoA ligase</fullName>
        <ecNumber evidence="5">6.2.1.3</ecNumber>
    </submittedName>
</protein>
<dbReference type="InterPro" id="IPR042099">
    <property type="entry name" value="ANL_N_sf"/>
</dbReference>
<dbReference type="PANTHER" id="PTHR43272">
    <property type="entry name" value="LONG-CHAIN-FATTY-ACID--COA LIGASE"/>
    <property type="match status" value="1"/>
</dbReference>
<evidence type="ECO:0000256" key="1">
    <source>
        <dbReference type="ARBA" id="ARBA00022741"/>
    </source>
</evidence>
<dbReference type="Pfam" id="PF00501">
    <property type="entry name" value="AMP-binding"/>
    <property type="match status" value="1"/>
</dbReference>
<comment type="catalytic activity">
    <reaction evidence="3">
        <text>a long-chain fatty acid + ATP + CoA = a long-chain fatty acyl-CoA + AMP + diphosphate</text>
        <dbReference type="Rhea" id="RHEA:15421"/>
        <dbReference type="ChEBI" id="CHEBI:30616"/>
        <dbReference type="ChEBI" id="CHEBI:33019"/>
        <dbReference type="ChEBI" id="CHEBI:57287"/>
        <dbReference type="ChEBI" id="CHEBI:57560"/>
        <dbReference type="ChEBI" id="CHEBI:83139"/>
        <dbReference type="ChEBI" id="CHEBI:456215"/>
        <dbReference type="EC" id="6.2.1.3"/>
    </reaction>
    <physiologicalReaction direction="left-to-right" evidence="3">
        <dbReference type="Rhea" id="RHEA:15422"/>
    </physiologicalReaction>
</comment>
<keyword evidence="1" id="KW-0547">Nucleotide-binding</keyword>
<evidence type="ECO:0000256" key="3">
    <source>
        <dbReference type="ARBA" id="ARBA00024484"/>
    </source>
</evidence>
<dbReference type="GO" id="GO:0004467">
    <property type="term" value="F:long-chain fatty acid-CoA ligase activity"/>
    <property type="evidence" value="ECO:0007669"/>
    <property type="project" value="UniProtKB-EC"/>
</dbReference>
<dbReference type="Pfam" id="PF23562">
    <property type="entry name" value="AMP-binding_C_3"/>
    <property type="match status" value="1"/>
</dbReference>
<dbReference type="PANTHER" id="PTHR43272:SF33">
    <property type="entry name" value="AMP-BINDING DOMAIN-CONTAINING PROTEIN-RELATED"/>
    <property type="match status" value="1"/>
</dbReference>
<proteinExistence type="predicted"/>
<keyword evidence="5" id="KW-0436">Ligase</keyword>
<name>A0A3B0ZBI9_9ZZZZ</name>
<dbReference type="Gene3D" id="3.40.50.12780">
    <property type="entry name" value="N-terminal domain of ligase-like"/>
    <property type="match status" value="1"/>
</dbReference>
<dbReference type="InterPro" id="IPR045851">
    <property type="entry name" value="AMP-bd_C_sf"/>
</dbReference>
<sequence>MRSILSILNDNPDTILIDSDKESVTYGQATSRIKAIMEILSEKNAETIAIFADNQADWIFIDFACQEKNICCIPLPLFFSDKQLQHAISAADVDLIFTDQHERIRPLLNLTGDEATLINRMHIYKITKNGDSDKPEGTEKITFTSGSTGDPKGVCLTTEQQWRVAQSLADAVDVTQSRHLCVLPLSTLLENIAGVYTPILVGGSIIFSPMKDLGFNGSAQFQLEKLLHTIEHVQPDSLVLLPQLLLALVSAAESGWKVPASLKFIAVGGGRVAPHLLRRAHQCRLPVYEGYGLSECASVVSLNSPDENRPGSVGKPLPHLNVEIKNKEIVVIEQSFLGYLNEPEGWYQTTVATGDLGHLDNEGYLYIDGRKKNILVSSYGRNINPEWLESELLCHPLIQQSVVLGDALPYCTALIYPRKTDLKDIVIEQWIDETNKRLPDYARIKAWFRLKKPLSPDDNLLTNNGKPKRLEIAKCYQTEIEQMYQHLKPLIKEQRA</sequence>
<dbReference type="SUPFAM" id="SSF56801">
    <property type="entry name" value="Acetyl-CoA synthetase-like"/>
    <property type="match status" value="1"/>
</dbReference>
<gene>
    <name evidence="5" type="ORF">MNBD_GAMMA16-2051</name>
</gene>
<dbReference type="InterPro" id="IPR000873">
    <property type="entry name" value="AMP-dep_synth/lig_dom"/>
</dbReference>
<dbReference type="GO" id="GO:0005524">
    <property type="term" value="F:ATP binding"/>
    <property type="evidence" value="ECO:0007669"/>
    <property type="project" value="UniProtKB-KW"/>
</dbReference>
<dbReference type="PROSITE" id="PS00455">
    <property type="entry name" value="AMP_BINDING"/>
    <property type="match status" value="1"/>
</dbReference>
<evidence type="ECO:0000313" key="5">
    <source>
        <dbReference type="EMBL" id="VAW83619.1"/>
    </source>
</evidence>
<dbReference type="Gene3D" id="3.30.300.30">
    <property type="match status" value="1"/>
</dbReference>
<feature type="domain" description="AMP-dependent synthetase/ligase" evidence="4">
    <location>
        <begin position="11"/>
        <end position="328"/>
    </location>
</feature>
<dbReference type="EMBL" id="UOFO01000015">
    <property type="protein sequence ID" value="VAW83619.1"/>
    <property type="molecule type" value="Genomic_DNA"/>
</dbReference>
<evidence type="ECO:0000259" key="4">
    <source>
        <dbReference type="Pfam" id="PF00501"/>
    </source>
</evidence>
<dbReference type="EC" id="6.2.1.3" evidence="5"/>
<organism evidence="5">
    <name type="scientific">hydrothermal vent metagenome</name>
    <dbReference type="NCBI Taxonomy" id="652676"/>
    <lineage>
        <taxon>unclassified sequences</taxon>
        <taxon>metagenomes</taxon>
        <taxon>ecological metagenomes</taxon>
    </lineage>
</organism>
<evidence type="ECO:0000256" key="2">
    <source>
        <dbReference type="ARBA" id="ARBA00022840"/>
    </source>
</evidence>
<dbReference type="InterPro" id="IPR020845">
    <property type="entry name" value="AMP-binding_CS"/>
</dbReference>
<accession>A0A3B0ZBI9</accession>